<organism evidence="1 2">
    <name type="scientific">Basidiobolus meristosporus CBS 931.73</name>
    <dbReference type="NCBI Taxonomy" id="1314790"/>
    <lineage>
        <taxon>Eukaryota</taxon>
        <taxon>Fungi</taxon>
        <taxon>Fungi incertae sedis</taxon>
        <taxon>Zoopagomycota</taxon>
        <taxon>Entomophthoromycotina</taxon>
        <taxon>Basidiobolomycetes</taxon>
        <taxon>Basidiobolales</taxon>
        <taxon>Basidiobolaceae</taxon>
        <taxon>Basidiobolus</taxon>
    </lineage>
</organism>
<comment type="caution">
    <text evidence="1">The sequence shown here is derived from an EMBL/GenBank/DDBJ whole genome shotgun (WGS) entry which is preliminary data.</text>
</comment>
<evidence type="ECO:0000313" key="2">
    <source>
        <dbReference type="Proteomes" id="UP000193498"/>
    </source>
</evidence>
<evidence type="ECO:0000313" key="1">
    <source>
        <dbReference type="EMBL" id="ORY05022.1"/>
    </source>
</evidence>
<feature type="non-terminal residue" evidence="1">
    <location>
        <position position="1"/>
    </location>
</feature>
<keyword evidence="2" id="KW-1185">Reference proteome</keyword>
<dbReference type="InterPro" id="IPR023099">
    <property type="entry name" value="Glyco_hydro_46_N"/>
</dbReference>
<dbReference type="Proteomes" id="UP000193498">
    <property type="component" value="Unassembled WGS sequence"/>
</dbReference>
<dbReference type="EMBL" id="MCFE01000029">
    <property type="protein sequence ID" value="ORY05022.1"/>
    <property type="molecule type" value="Genomic_DNA"/>
</dbReference>
<dbReference type="SUPFAM" id="SSF53955">
    <property type="entry name" value="Lysozyme-like"/>
    <property type="match status" value="1"/>
</dbReference>
<dbReference type="AlphaFoldDB" id="A0A1Y1Z420"/>
<dbReference type="GO" id="GO:0016977">
    <property type="term" value="F:chitosanase activity"/>
    <property type="evidence" value="ECO:0007669"/>
    <property type="project" value="InterPro"/>
</dbReference>
<feature type="non-terminal residue" evidence="1">
    <location>
        <position position="229"/>
    </location>
</feature>
<accession>A0A1Y1Z420</accession>
<proteinExistence type="predicted"/>
<dbReference type="InParanoid" id="A0A1Y1Z420"/>
<dbReference type="InterPro" id="IPR000400">
    <property type="entry name" value="Glyco_hydro_46"/>
</dbReference>
<dbReference type="GO" id="GO:0005576">
    <property type="term" value="C:extracellular region"/>
    <property type="evidence" value="ECO:0007669"/>
    <property type="project" value="InterPro"/>
</dbReference>
<gene>
    <name evidence="1" type="ORF">K493DRAFT_200861</name>
</gene>
<protein>
    <submittedName>
        <fullName evidence="1">Lysozyme-like protein</fullName>
    </submittedName>
</protein>
<sequence>ITNVFETQDTKLDYSFCKNLKDGKGFTCGFAGFSTATGAALSVITDYRKDHLRNPFGKYFISLLRFSNQTDCNLVKGDPSNFDGFGETWRRASCQASFRKSQHRAVDIHFFEPAVKLANEVGVQSYLGKAIFYDTAFQHGYQTDDGFSLRSIIRLAGPMIGSEVDYLDRFLRIRRRILCCYPDLVTPLLADRVEDFQRLLKAGNTRLSPPIQLETHQVTITGQEPEDPV</sequence>
<dbReference type="GO" id="GO:0005975">
    <property type="term" value="P:carbohydrate metabolic process"/>
    <property type="evidence" value="ECO:0007669"/>
    <property type="project" value="InterPro"/>
</dbReference>
<dbReference type="OrthoDB" id="76114at2759"/>
<reference evidence="1 2" key="1">
    <citation type="submission" date="2016-07" db="EMBL/GenBank/DDBJ databases">
        <title>Pervasive Adenine N6-methylation of Active Genes in Fungi.</title>
        <authorList>
            <consortium name="DOE Joint Genome Institute"/>
            <person name="Mondo S.J."/>
            <person name="Dannebaum R.O."/>
            <person name="Kuo R.C."/>
            <person name="Labutti K."/>
            <person name="Haridas S."/>
            <person name="Kuo A."/>
            <person name="Salamov A."/>
            <person name="Ahrendt S.R."/>
            <person name="Lipzen A."/>
            <person name="Sullivan W."/>
            <person name="Andreopoulos W.B."/>
            <person name="Clum A."/>
            <person name="Lindquist E."/>
            <person name="Daum C."/>
            <person name="Ramamoorthy G.K."/>
            <person name="Gryganskyi A."/>
            <person name="Culley D."/>
            <person name="Magnuson J.K."/>
            <person name="James T.Y."/>
            <person name="O'Malley M.A."/>
            <person name="Stajich J.E."/>
            <person name="Spatafora J.W."/>
            <person name="Visel A."/>
            <person name="Grigoriev I.V."/>
        </authorList>
    </citation>
    <scope>NUCLEOTIDE SEQUENCE [LARGE SCALE GENOMIC DNA]</scope>
    <source>
        <strain evidence="1 2">CBS 931.73</strain>
    </source>
</reference>
<dbReference type="Gene3D" id="1.20.141.10">
    <property type="entry name" value="Chitosanase, subunit A, domain 1"/>
    <property type="match status" value="1"/>
</dbReference>
<name>A0A1Y1Z420_9FUNG</name>
<dbReference type="InterPro" id="IPR023346">
    <property type="entry name" value="Lysozyme-like_dom_sf"/>
</dbReference>
<dbReference type="Gene3D" id="3.30.386.10">
    <property type="entry name" value="Chitosanase, subunit A, domain 2"/>
    <property type="match status" value="1"/>
</dbReference>
<dbReference type="Pfam" id="PF01374">
    <property type="entry name" value="Glyco_hydro_46"/>
    <property type="match status" value="1"/>
</dbReference>